<dbReference type="InterPro" id="IPR003593">
    <property type="entry name" value="AAA+_ATPase"/>
</dbReference>
<dbReference type="SMART" id="SM00382">
    <property type="entry name" value="AAA"/>
    <property type="match status" value="1"/>
</dbReference>
<dbReference type="GO" id="GO:0005886">
    <property type="term" value="C:plasma membrane"/>
    <property type="evidence" value="ECO:0007669"/>
    <property type="project" value="TreeGrafter"/>
</dbReference>
<dbReference type="GO" id="GO:0098796">
    <property type="term" value="C:membrane protein complex"/>
    <property type="evidence" value="ECO:0007669"/>
    <property type="project" value="UniProtKB-ARBA"/>
</dbReference>
<dbReference type="GO" id="GO:0022857">
    <property type="term" value="F:transmembrane transporter activity"/>
    <property type="evidence" value="ECO:0007669"/>
    <property type="project" value="TreeGrafter"/>
</dbReference>
<dbReference type="RefSeq" id="WP_110629450.1">
    <property type="nucleotide sequence ID" value="NZ_CP029788.1"/>
</dbReference>
<keyword evidence="3 5" id="KW-0067">ATP-binding</keyword>
<dbReference type="PROSITE" id="PS50893">
    <property type="entry name" value="ABC_TRANSPORTER_2"/>
    <property type="match status" value="1"/>
</dbReference>
<feature type="domain" description="ABC transporter" evidence="4">
    <location>
        <begin position="14"/>
        <end position="241"/>
    </location>
</feature>
<dbReference type="Gene3D" id="3.40.50.300">
    <property type="entry name" value="P-loop containing nucleotide triphosphate hydrolases"/>
    <property type="match status" value="1"/>
</dbReference>
<sequence length="243" mass="25579">MATTAPPLTPPPVIDLREVRKAYGEGPPALAGVTLSVRPGEALAVLGPSGSGKSTLLNLIAGLDRPSAGSVTVDGLRVDTLGEAASARYRRTRVGMVFQFFHLLEDLTVTDNVLLPAQLAGMSRAGARRRAAELLEHLGIARHAHAHPGRLSGGERQRVAVARALMNRPALLLADEPTGALDTASGEDVRALLTQLNADGQTVVLVTHDLSLAASCATRTVELVDGRIVRDVRHTRPTAEVAR</sequence>
<dbReference type="Proteomes" id="UP000247634">
    <property type="component" value="Chromosome"/>
</dbReference>
<dbReference type="Pfam" id="PF00005">
    <property type="entry name" value="ABC_tran"/>
    <property type="match status" value="1"/>
</dbReference>
<proteinExistence type="predicted"/>
<dbReference type="PROSITE" id="PS00211">
    <property type="entry name" value="ABC_TRANSPORTER_1"/>
    <property type="match status" value="1"/>
</dbReference>
<dbReference type="KEGG" id="sact:DMT42_21105"/>
<name>A0A2U9P448_STRAS</name>
<reference evidence="5 6" key="1">
    <citation type="submission" date="2018-06" db="EMBL/GenBank/DDBJ databases">
        <title>The complete genome sequence of a nosiheptide producer Streptomyces actuosus ATCC 25421: deducing the ability of producing a new class III lantibiotics.</title>
        <authorList>
            <person name="Liu W."/>
            <person name="Sun F."/>
            <person name="Hu Y."/>
        </authorList>
    </citation>
    <scope>NUCLEOTIDE SEQUENCE [LARGE SCALE GENOMIC DNA]</scope>
    <source>
        <strain evidence="5 6">ATCC 25421</strain>
    </source>
</reference>
<dbReference type="GO" id="GO:0005524">
    <property type="term" value="F:ATP binding"/>
    <property type="evidence" value="ECO:0007669"/>
    <property type="project" value="UniProtKB-KW"/>
</dbReference>
<dbReference type="InterPro" id="IPR017911">
    <property type="entry name" value="MacB-like_ATP-bd"/>
</dbReference>
<keyword evidence="2" id="KW-0547">Nucleotide-binding</keyword>
<organism evidence="5 6">
    <name type="scientific">Streptomyces actuosus</name>
    <dbReference type="NCBI Taxonomy" id="1885"/>
    <lineage>
        <taxon>Bacteria</taxon>
        <taxon>Bacillati</taxon>
        <taxon>Actinomycetota</taxon>
        <taxon>Actinomycetes</taxon>
        <taxon>Kitasatosporales</taxon>
        <taxon>Streptomycetaceae</taxon>
        <taxon>Streptomyces</taxon>
    </lineage>
</organism>
<dbReference type="AlphaFoldDB" id="A0A2U9P448"/>
<dbReference type="InterPro" id="IPR027417">
    <property type="entry name" value="P-loop_NTPase"/>
</dbReference>
<evidence type="ECO:0000313" key="5">
    <source>
        <dbReference type="EMBL" id="AWT44549.1"/>
    </source>
</evidence>
<dbReference type="SUPFAM" id="SSF52540">
    <property type="entry name" value="P-loop containing nucleoside triphosphate hydrolases"/>
    <property type="match status" value="1"/>
</dbReference>
<accession>A0A2U9P448</accession>
<dbReference type="PANTHER" id="PTHR24220">
    <property type="entry name" value="IMPORT ATP-BINDING PROTEIN"/>
    <property type="match status" value="1"/>
</dbReference>
<keyword evidence="6" id="KW-1185">Reference proteome</keyword>
<evidence type="ECO:0000256" key="1">
    <source>
        <dbReference type="ARBA" id="ARBA00022448"/>
    </source>
</evidence>
<dbReference type="FunFam" id="3.40.50.300:FF:000032">
    <property type="entry name" value="Export ABC transporter ATP-binding protein"/>
    <property type="match status" value="1"/>
</dbReference>
<dbReference type="CDD" id="cd03255">
    <property type="entry name" value="ABC_MJ0796_LolCDE_FtsE"/>
    <property type="match status" value="1"/>
</dbReference>
<evidence type="ECO:0000313" key="6">
    <source>
        <dbReference type="Proteomes" id="UP000247634"/>
    </source>
</evidence>
<dbReference type="GO" id="GO:0016887">
    <property type="term" value="F:ATP hydrolysis activity"/>
    <property type="evidence" value="ECO:0007669"/>
    <property type="project" value="InterPro"/>
</dbReference>
<evidence type="ECO:0000256" key="3">
    <source>
        <dbReference type="ARBA" id="ARBA00022840"/>
    </source>
</evidence>
<evidence type="ECO:0000256" key="2">
    <source>
        <dbReference type="ARBA" id="ARBA00022741"/>
    </source>
</evidence>
<dbReference type="OrthoDB" id="9802264at2"/>
<protein>
    <submittedName>
        <fullName evidence="5">ABC transporter ATP-binding protein</fullName>
    </submittedName>
</protein>
<keyword evidence="1" id="KW-0813">Transport</keyword>
<dbReference type="InterPro" id="IPR015854">
    <property type="entry name" value="ABC_transpr_LolD-like"/>
</dbReference>
<gene>
    <name evidence="5" type="ORF">DMT42_21105</name>
</gene>
<dbReference type="InterPro" id="IPR003439">
    <property type="entry name" value="ABC_transporter-like_ATP-bd"/>
</dbReference>
<evidence type="ECO:0000259" key="4">
    <source>
        <dbReference type="PROSITE" id="PS50893"/>
    </source>
</evidence>
<dbReference type="InterPro" id="IPR017871">
    <property type="entry name" value="ABC_transporter-like_CS"/>
</dbReference>
<dbReference type="EMBL" id="CP029788">
    <property type="protein sequence ID" value="AWT44549.1"/>
    <property type="molecule type" value="Genomic_DNA"/>
</dbReference>